<protein>
    <submittedName>
        <fullName evidence="1">Uncharacterized protein</fullName>
    </submittedName>
</protein>
<gene>
    <name evidence="1" type="ORF">MAG551_01847</name>
</gene>
<organism evidence="1 2">
    <name type="scientific">Candidatus Scalindua arabica</name>
    <dbReference type="NCBI Taxonomy" id="1127984"/>
    <lineage>
        <taxon>Bacteria</taxon>
        <taxon>Pseudomonadati</taxon>
        <taxon>Planctomycetota</taxon>
        <taxon>Candidatus Brocadiia</taxon>
        <taxon>Candidatus Brocadiales</taxon>
        <taxon>Candidatus Scalinduaceae</taxon>
        <taxon>Candidatus Scalindua</taxon>
    </lineage>
</organism>
<comment type="caution">
    <text evidence="1">The sequence shown here is derived from an EMBL/GenBank/DDBJ whole genome shotgun (WGS) entry which is preliminary data.</text>
</comment>
<evidence type="ECO:0000313" key="1">
    <source>
        <dbReference type="EMBL" id="MBS1258785.1"/>
    </source>
</evidence>
<evidence type="ECO:0000313" key="2">
    <source>
        <dbReference type="Proteomes" id="UP000722750"/>
    </source>
</evidence>
<dbReference type="Proteomes" id="UP000722750">
    <property type="component" value="Unassembled WGS sequence"/>
</dbReference>
<accession>A0A941W3G5</accession>
<reference evidence="1" key="1">
    <citation type="journal article" date="2021" name="ISME J.">
        <title>Fine-scale metabolic discontinuity in a stratified prokaryote microbiome of a Red Sea deep halocline.</title>
        <authorList>
            <person name="Michoud G."/>
            <person name="Ngugi D.K."/>
            <person name="Barozzi A."/>
            <person name="Merlino G."/>
            <person name="Calleja M.L."/>
            <person name="Delgado-Huertas A."/>
            <person name="Moran X.A.G."/>
            <person name="Daffonchio D."/>
        </authorList>
    </citation>
    <scope>NUCLEOTIDE SEQUENCE</scope>
    <source>
        <strain evidence="1">SuakinDeep_MAG55_1</strain>
    </source>
</reference>
<dbReference type="AlphaFoldDB" id="A0A941W3G5"/>
<proteinExistence type="predicted"/>
<name>A0A941W3G5_9BACT</name>
<dbReference type="EMBL" id="JAANXD010000075">
    <property type="protein sequence ID" value="MBS1258785.1"/>
    <property type="molecule type" value="Genomic_DNA"/>
</dbReference>
<sequence>MIPNALKTISCVNKTDWLKTKAKPYFHQISLDCIKKLVDCVGKFNKDEIDADTSFKIEKEILTDEIDNPEFLEFAIDNLDELSSYSSSFTCFFRITE</sequence>